<protein>
    <submittedName>
        <fullName evidence="1">Retrovirus-related Pol polyprotein from transposon TNT 1-94</fullName>
    </submittedName>
</protein>
<proteinExistence type="predicted"/>
<dbReference type="AlphaFoldDB" id="A0A699QQF4"/>
<accession>A0A699QQF4</accession>
<organism evidence="1">
    <name type="scientific">Tanacetum cinerariifolium</name>
    <name type="common">Dalmatian daisy</name>
    <name type="synonym">Chrysanthemum cinerariifolium</name>
    <dbReference type="NCBI Taxonomy" id="118510"/>
    <lineage>
        <taxon>Eukaryota</taxon>
        <taxon>Viridiplantae</taxon>
        <taxon>Streptophyta</taxon>
        <taxon>Embryophyta</taxon>
        <taxon>Tracheophyta</taxon>
        <taxon>Spermatophyta</taxon>
        <taxon>Magnoliopsida</taxon>
        <taxon>eudicotyledons</taxon>
        <taxon>Gunneridae</taxon>
        <taxon>Pentapetalae</taxon>
        <taxon>asterids</taxon>
        <taxon>campanulids</taxon>
        <taxon>Asterales</taxon>
        <taxon>Asteraceae</taxon>
        <taxon>Asteroideae</taxon>
        <taxon>Anthemideae</taxon>
        <taxon>Anthemidinae</taxon>
        <taxon>Tanacetum</taxon>
    </lineage>
</organism>
<feature type="non-terminal residue" evidence="1">
    <location>
        <position position="1"/>
    </location>
</feature>
<evidence type="ECO:0000313" key="1">
    <source>
        <dbReference type="EMBL" id="GFC70454.1"/>
    </source>
</evidence>
<dbReference type="EMBL" id="BKCJ011028942">
    <property type="protein sequence ID" value="GFC70454.1"/>
    <property type="molecule type" value="Genomic_DNA"/>
</dbReference>
<name>A0A699QQF4_TANCI</name>
<reference evidence="1" key="1">
    <citation type="journal article" date="2019" name="Sci. Rep.">
        <title>Draft genome of Tanacetum cinerariifolium, the natural source of mosquito coil.</title>
        <authorList>
            <person name="Yamashiro T."/>
            <person name="Shiraishi A."/>
            <person name="Satake H."/>
            <person name="Nakayama K."/>
        </authorList>
    </citation>
    <scope>NUCLEOTIDE SEQUENCE</scope>
</reference>
<gene>
    <name evidence="1" type="ORF">Tci_842424</name>
</gene>
<comment type="caution">
    <text evidence="1">The sequence shown here is derived from an EMBL/GenBank/DDBJ whole genome shotgun (WGS) entry which is preliminary data.</text>
</comment>
<sequence>KPHNKTPCELLNGRSPRLDFMRPFGCLVTILNTLDPLGKFEGKADEGFLVGYSITCKAFREDQDFRDELSRLMSQEKKASDAAGSLSKEFKQGCMNQRGAAKADSTNSFNIVSNPINAASTSGTFSAGGPSSPHPDAFIPDDTLLNVDQDDSKIYDLEDTAKLKSTGIFTSAYDDDLDTFTSPVQSVGTETDFNNMESSTVVSPIPTHRVHIYHPKDQILRDPQSAVQIRGMTNKSSRAHAFVS</sequence>